<feature type="binding site" evidence="18">
    <location>
        <position position="142"/>
    </location>
    <ligand>
        <name>Mg(2+)</name>
        <dbReference type="ChEBI" id="CHEBI:18420"/>
        <label>2</label>
    </ligand>
</feature>
<feature type="site" description="Essential for DHBP synthase activity" evidence="18">
    <location>
        <position position="163"/>
    </location>
</feature>
<dbReference type="RefSeq" id="WP_013388455.1">
    <property type="nucleotide sequence ID" value="NC_014633.1"/>
</dbReference>
<dbReference type="CDD" id="cd00641">
    <property type="entry name" value="GTP_cyclohydro2"/>
    <property type="match status" value="1"/>
</dbReference>
<dbReference type="Gene3D" id="3.90.870.10">
    <property type="entry name" value="DHBP synthase"/>
    <property type="match status" value="1"/>
</dbReference>
<evidence type="ECO:0000256" key="8">
    <source>
        <dbReference type="ARBA" id="ARBA00022723"/>
    </source>
</evidence>
<keyword evidence="9 18" id="KW-0547">Nucleotide-binding</keyword>
<evidence type="ECO:0000256" key="13">
    <source>
        <dbReference type="ARBA" id="ARBA00023134"/>
    </source>
</evidence>
<evidence type="ECO:0000259" key="19">
    <source>
        <dbReference type="Pfam" id="PF00925"/>
    </source>
</evidence>
<dbReference type="FunFam" id="3.90.870.10:FF:000001">
    <property type="entry name" value="Riboflavin biosynthesis protein RibBA"/>
    <property type="match status" value="1"/>
</dbReference>
<keyword evidence="21" id="KW-1185">Reference proteome</keyword>
<organism evidence="20 21">
    <name type="scientific">Ilyobacter polytropus (strain ATCC 51220 / DSM 2926 / LMG 16218 / CuHBu1)</name>
    <dbReference type="NCBI Taxonomy" id="572544"/>
    <lineage>
        <taxon>Bacteria</taxon>
        <taxon>Fusobacteriati</taxon>
        <taxon>Fusobacteriota</taxon>
        <taxon>Fusobacteriia</taxon>
        <taxon>Fusobacteriales</taxon>
        <taxon>Fusobacteriaceae</taxon>
        <taxon>Ilyobacter</taxon>
    </lineage>
</organism>
<feature type="region of interest" description="GTP cyclohydrolase II" evidence="18">
    <location>
        <begin position="201"/>
        <end position="402"/>
    </location>
</feature>
<evidence type="ECO:0000256" key="7">
    <source>
        <dbReference type="ARBA" id="ARBA00022619"/>
    </source>
</evidence>
<comment type="similarity">
    <text evidence="6 18">In the N-terminal section; belongs to the DHBP synthase family.</text>
</comment>
<feature type="binding site" evidence="18">
    <location>
        <position position="163"/>
    </location>
    <ligand>
        <name>D-ribulose 5-phosphate</name>
        <dbReference type="ChEBI" id="CHEBI:58121"/>
    </ligand>
</feature>
<geneLocation type="plasmid" evidence="20 21">
    <name>pILYOP01</name>
</geneLocation>
<feature type="binding site" evidence="18">
    <location>
        <begin position="26"/>
        <end position="27"/>
    </location>
    <ligand>
        <name>D-ribulose 5-phosphate</name>
        <dbReference type="ChEBI" id="CHEBI:58121"/>
    </ligand>
</feature>
<dbReference type="Pfam" id="PF00925">
    <property type="entry name" value="GTP_cyclohydro2"/>
    <property type="match status" value="1"/>
</dbReference>
<protein>
    <recommendedName>
        <fullName evidence="18">Riboflavin biosynthesis protein RibBA</fullName>
    </recommendedName>
    <domain>
        <recommendedName>
            <fullName evidence="18">3,4-dihydroxy-2-butanone 4-phosphate synthase</fullName>
            <shortName evidence="18">DHBP synthase</shortName>
            <ecNumber evidence="18">4.1.99.12</ecNumber>
        </recommendedName>
    </domain>
    <domain>
        <recommendedName>
            <fullName evidence="18">GTP cyclohydrolase-2</fullName>
            <ecNumber evidence="18">3.5.4.25</ecNumber>
        </recommendedName>
        <alternativeName>
            <fullName evidence="18">GTP cyclohydrolase II</fullName>
        </alternativeName>
    </domain>
</protein>
<name>E3HBH8_ILYPC</name>
<dbReference type="NCBIfam" id="NF006803">
    <property type="entry name" value="PRK09311.1"/>
    <property type="match status" value="1"/>
</dbReference>
<dbReference type="GO" id="GO:0000287">
    <property type="term" value="F:magnesium ion binding"/>
    <property type="evidence" value="ECO:0007669"/>
    <property type="project" value="UniProtKB-UniRule"/>
</dbReference>
<evidence type="ECO:0000256" key="9">
    <source>
        <dbReference type="ARBA" id="ARBA00022741"/>
    </source>
</evidence>
<dbReference type="PANTHER" id="PTHR21327">
    <property type="entry name" value="GTP CYCLOHYDROLASE II-RELATED"/>
    <property type="match status" value="1"/>
</dbReference>
<comment type="function">
    <text evidence="3 18">Catalyzes the conversion of D-ribulose 5-phosphate to formate and 3,4-dihydroxy-2-butanone 4-phosphate.</text>
</comment>
<feature type="binding site" evidence="18">
    <location>
        <begin position="139"/>
        <end position="143"/>
    </location>
    <ligand>
        <name>D-ribulose 5-phosphate</name>
        <dbReference type="ChEBI" id="CHEBI:58121"/>
    </ligand>
</feature>
<comment type="catalytic activity">
    <reaction evidence="1 18">
        <text>D-ribulose 5-phosphate = (2S)-2-hydroxy-3-oxobutyl phosphate + formate + H(+)</text>
        <dbReference type="Rhea" id="RHEA:18457"/>
        <dbReference type="ChEBI" id="CHEBI:15378"/>
        <dbReference type="ChEBI" id="CHEBI:15740"/>
        <dbReference type="ChEBI" id="CHEBI:58121"/>
        <dbReference type="ChEBI" id="CHEBI:58830"/>
        <dbReference type="EC" id="4.1.99.12"/>
    </reaction>
</comment>
<evidence type="ECO:0000256" key="16">
    <source>
        <dbReference type="ARBA" id="ARBA00023268"/>
    </source>
</evidence>
<dbReference type="GO" id="GO:0008686">
    <property type="term" value="F:3,4-dihydroxy-2-butanone-4-phosphate synthase activity"/>
    <property type="evidence" value="ECO:0007669"/>
    <property type="project" value="UniProtKB-UniRule"/>
</dbReference>
<dbReference type="FunFam" id="3.40.50.10990:FF:000002">
    <property type="entry name" value="GTP cyclohydrolase-2"/>
    <property type="match status" value="1"/>
</dbReference>
<keyword evidence="16 18" id="KW-0511">Multifunctional enzyme</keyword>
<dbReference type="GO" id="GO:0005829">
    <property type="term" value="C:cytosol"/>
    <property type="evidence" value="ECO:0007669"/>
    <property type="project" value="TreeGrafter"/>
</dbReference>
<dbReference type="InterPro" id="IPR016299">
    <property type="entry name" value="Riboflavin_synth_RibBA"/>
</dbReference>
<dbReference type="UniPathway" id="UPA00275">
    <property type="reaction ID" value="UER00399"/>
</dbReference>
<feature type="binding site" evidence="18">
    <location>
        <position position="316"/>
    </location>
    <ligand>
        <name>GTP</name>
        <dbReference type="ChEBI" id="CHEBI:37565"/>
    </ligand>
</feature>
<dbReference type="Pfam" id="PF00926">
    <property type="entry name" value="DHBP_synthase"/>
    <property type="match status" value="1"/>
</dbReference>
<dbReference type="Gene3D" id="3.40.50.10990">
    <property type="entry name" value="GTP cyclohydrolase II"/>
    <property type="match status" value="1"/>
</dbReference>
<evidence type="ECO:0000256" key="12">
    <source>
        <dbReference type="ARBA" id="ARBA00022842"/>
    </source>
</evidence>
<feature type="domain" description="GTP cyclohydrolase II" evidence="19">
    <location>
        <begin position="209"/>
        <end position="370"/>
    </location>
</feature>
<dbReference type="GO" id="GO:0009231">
    <property type="term" value="P:riboflavin biosynthetic process"/>
    <property type="evidence" value="ECO:0007669"/>
    <property type="project" value="UniProtKB-UniRule"/>
</dbReference>
<dbReference type="HAMAP" id="MF_00179">
    <property type="entry name" value="RibA"/>
    <property type="match status" value="1"/>
</dbReference>
<accession>E3HBH8</accession>
<feature type="binding site" evidence="18">
    <location>
        <begin position="251"/>
        <end position="255"/>
    </location>
    <ligand>
        <name>GTP</name>
        <dbReference type="ChEBI" id="CHEBI:37565"/>
    </ligand>
</feature>
<feature type="binding site" evidence="18">
    <location>
        <position position="351"/>
    </location>
    <ligand>
        <name>GTP</name>
        <dbReference type="ChEBI" id="CHEBI:37565"/>
    </ligand>
</feature>
<dbReference type="GO" id="GO:0003935">
    <property type="term" value="F:GTP cyclohydrolase II activity"/>
    <property type="evidence" value="ECO:0007669"/>
    <property type="project" value="UniProtKB-UniRule"/>
</dbReference>
<feature type="binding site" evidence="18">
    <location>
        <position position="27"/>
    </location>
    <ligand>
        <name>Mg(2+)</name>
        <dbReference type="ChEBI" id="CHEBI:18420"/>
        <label>2</label>
    </ligand>
</feature>
<evidence type="ECO:0000256" key="2">
    <source>
        <dbReference type="ARBA" id="ARBA00001936"/>
    </source>
</evidence>
<dbReference type="EC" id="3.5.4.25" evidence="18"/>
<feature type="binding site" evidence="18">
    <location>
        <position position="31"/>
    </location>
    <ligand>
        <name>D-ribulose 5-phosphate</name>
        <dbReference type="ChEBI" id="CHEBI:58121"/>
    </ligand>
</feature>
<keyword evidence="11 18" id="KW-0862">Zinc</keyword>
<dbReference type="HOGENOM" id="CLU_020273_1_2_0"/>
<dbReference type="OrthoDB" id="9793111at2"/>
<feature type="site" description="Essential for DHBP synthase activity" evidence="18">
    <location>
        <position position="125"/>
    </location>
</feature>
<evidence type="ECO:0000256" key="11">
    <source>
        <dbReference type="ARBA" id="ARBA00022833"/>
    </source>
</evidence>
<comment type="pathway">
    <text evidence="4 18">Cofactor biosynthesis; riboflavin biosynthesis; 5-amino-6-(D-ribitylamino)uracil from GTP: step 1/4.</text>
</comment>
<dbReference type="HAMAP" id="MF_00180">
    <property type="entry name" value="RibB"/>
    <property type="match status" value="1"/>
</dbReference>
<keyword evidence="14 18" id="KW-0464">Manganese</keyword>
<feature type="binding site" evidence="18">
    <location>
        <position position="267"/>
    </location>
    <ligand>
        <name>Zn(2+)</name>
        <dbReference type="ChEBI" id="CHEBI:29105"/>
        <note>catalytic</note>
    </ligand>
</feature>
<dbReference type="InterPro" id="IPR000422">
    <property type="entry name" value="DHBP_synthase_RibB"/>
</dbReference>
<dbReference type="SUPFAM" id="SSF55821">
    <property type="entry name" value="YrdC/RibB"/>
    <property type="match status" value="1"/>
</dbReference>
<comment type="similarity">
    <text evidence="18">In the C-terminal section; belongs to the GTP cyclohydrolase II family.</text>
</comment>
<evidence type="ECO:0000256" key="1">
    <source>
        <dbReference type="ARBA" id="ARBA00000141"/>
    </source>
</evidence>
<comment type="function">
    <text evidence="18">Catalyzes the conversion of GTP to 2,5-diamino-6-ribosylamino-4(3H)-pyrimidinone 5'-phosphate (DARP), formate and pyrophosphate.</text>
</comment>
<keyword evidence="13 18" id="KW-0342">GTP-binding</keyword>
<dbReference type="EMBL" id="CP002282">
    <property type="protein sequence ID" value="ADO83793.1"/>
    <property type="molecule type" value="Genomic_DNA"/>
</dbReference>
<dbReference type="SUPFAM" id="SSF142695">
    <property type="entry name" value="RibA-like"/>
    <property type="match status" value="1"/>
</dbReference>
<keyword evidence="10 18" id="KW-0378">Hydrolase</keyword>
<dbReference type="NCBIfam" id="TIGR00505">
    <property type="entry name" value="ribA"/>
    <property type="match status" value="1"/>
</dbReference>
<dbReference type="HAMAP" id="MF_01283">
    <property type="entry name" value="RibBA"/>
    <property type="match status" value="1"/>
</dbReference>
<dbReference type="InterPro" id="IPR000926">
    <property type="entry name" value="RibA"/>
</dbReference>
<comment type="cofactor">
    <cofactor evidence="2">
        <name>Mn(2+)</name>
        <dbReference type="ChEBI" id="CHEBI:29035"/>
    </cofactor>
</comment>
<dbReference type="InterPro" id="IPR032677">
    <property type="entry name" value="GTP_cyclohydro_II"/>
</dbReference>
<comment type="pathway">
    <text evidence="5 18">Cofactor biosynthesis; riboflavin biosynthesis; 2-hydroxy-3-oxobutyl phosphate from D-ribulose 5-phosphate: step 1/1.</text>
</comment>
<comment type="catalytic activity">
    <reaction evidence="17 18">
        <text>GTP + 4 H2O = 2,5-diamino-6-hydroxy-4-(5-phosphoribosylamino)-pyrimidine + formate + 2 phosphate + 3 H(+)</text>
        <dbReference type="Rhea" id="RHEA:23704"/>
        <dbReference type="ChEBI" id="CHEBI:15377"/>
        <dbReference type="ChEBI" id="CHEBI:15378"/>
        <dbReference type="ChEBI" id="CHEBI:15740"/>
        <dbReference type="ChEBI" id="CHEBI:37565"/>
        <dbReference type="ChEBI" id="CHEBI:43474"/>
        <dbReference type="ChEBI" id="CHEBI:58614"/>
        <dbReference type="EC" id="3.5.4.25"/>
    </reaction>
</comment>
<dbReference type="KEGG" id="ipo:Ilyop_2022"/>
<dbReference type="GO" id="GO:0030145">
    <property type="term" value="F:manganese ion binding"/>
    <property type="evidence" value="ECO:0007669"/>
    <property type="project" value="UniProtKB-UniRule"/>
</dbReference>
<evidence type="ECO:0000256" key="15">
    <source>
        <dbReference type="ARBA" id="ARBA00023239"/>
    </source>
</evidence>
<dbReference type="NCBIfam" id="TIGR00506">
    <property type="entry name" value="ribB"/>
    <property type="match status" value="1"/>
</dbReference>
<proteinExistence type="inferred from homology"/>
<evidence type="ECO:0000256" key="5">
    <source>
        <dbReference type="ARBA" id="ARBA00004904"/>
    </source>
</evidence>
<dbReference type="GO" id="GO:0005525">
    <property type="term" value="F:GTP binding"/>
    <property type="evidence" value="ECO:0007669"/>
    <property type="project" value="UniProtKB-KW"/>
</dbReference>
<feature type="binding site" evidence="18">
    <location>
        <position position="356"/>
    </location>
    <ligand>
        <name>GTP</name>
        <dbReference type="ChEBI" id="CHEBI:37565"/>
    </ligand>
</feature>
<dbReference type="AlphaFoldDB" id="E3HBH8"/>
<evidence type="ECO:0000256" key="3">
    <source>
        <dbReference type="ARBA" id="ARBA00002284"/>
    </source>
</evidence>
<comment type="cofactor">
    <cofactor evidence="18">
        <name>Mg(2+)</name>
        <dbReference type="ChEBI" id="CHEBI:18420"/>
    </cofactor>
    <cofactor evidence="18">
        <name>Mn(2+)</name>
        <dbReference type="ChEBI" id="CHEBI:29035"/>
    </cofactor>
    <text evidence="18">Binds 2 divalent metal cations per subunit. Magnesium or manganese.</text>
</comment>
<feature type="active site" description="Proton acceptor; for GTP cyclohydrolase activity" evidence="18">
    <location>
        <position position="328"/>
    </location>
</feature>
<dbReference type="Proteomes" id="UP000006875">
    <property type="component" value="Plasmid pILYOP01"/>
</dbReference>
<dbReference type="PANTHER" id="PTHR21327:SF18">
    <property type="entry name" value="3,4-DIHYDROXY-2-BUTANONE 4-PHOSPHATE SYNTHASE"/>
    <property type="match status" value="1"/>
</dbReference>
<keyword evidence="8 18" id="KW-0479">Metal-binding</keyword>
<dbReference type="InterPro" id="IPR036144">
    <property type="entry name" value="RibA-like_sf"/>
</dbReference>
<feature type="region of interest" description="DHBP synthase" evidence="18">
    <location>
        <begin position="1"/>
        <end position="200"/>
    </location>
</feature>
<dbReference type="NCBIfam" id="NF001591">
    <property type="entry name" value="PRK00393.1"/>
    <property type="match status" value="1"/>
</dbReference>
<feature type="binding site" evidence="18">
    <location>
        <position position="272"/>
    </location>
    <ligand>
        <name>GTP</name>
        <dbReference type="ChEBI" id="CHEBI:37565"/>
    </ligand>
</feature>
<dbReference type="EC" id="4.1.99.12" evidence="18"/>
<dbReference type="PIRSF" id="PIRSF001259">
    <property type="entry name" value="RibA"/>
    <property type="match status" value="1"/>
</dbReference>
<feature type="binding site" evidence="18">
    <location>
        <position position="27"/>
    </location>
    <ligand>
        <name>Mg(2+)</name>
        <dbReference type="ChEBI" id="CHEBI:18420"/>
        <label>1</label>
    </ligand>
</feature>
<feature type="binding site" evidence="18">
    <location>
        <position position="256"/>
    </location>
    <ligand>
        <name>Zn(2+)</name>
        <dbReference type="ChEBI" id="CHEBI:29105"/>
        <note>catalytic</note>
    </ligand>
</feature>
<feature type="active site" description="Nucleophile; for GTP cyclohydrolase activity" evidence="18">
    <location>
        <position position="330"/>
    </location>
</feature>
<evidence type="ECO:0000313" key="20">
    <source>
        <dbReference type="EMBL" id="ADO83793.1"/>
    </source>
</evidence>
<keyword evidence="20" id="KW-0614">Plasmid</keyword>
<evidence type="ECO:0000256" key="6">
    <source>
        <dbReference type="ARBA" id="ARBA00005520"/>
    </source>
</evidence>
<evidence type="ECO:0000256" key="17">
    <source>
        <dbReference type="ARBA" id="ARBA00049295"/>
    </source>
</evidence>
<evidence type="ECO:0000256" key="10">
    <source>
        <dbReference type="ARBA" id="ARBA00022801"/>
    </source>
</evidence>
<keyword evidence="15 18" id="KW-0456">Lyase</keyword>
<dbReference type="GO" id="GO:0008270">
    <property type="term" value="F:zinc ion binding"/>
    <property type="evidence" value="ECO:0007669"/>
    <property type="project" value="UniProtKB-UniRule"/>
</dbReference>
<sequence>MLDRIDEAIEDIKAGKMVIVVDDENRENEGDIIIAGEKVSYESINFMAKYARGLTCVPMTRERADQLHLPQMVNRNTDSHGTAFTVSVDAAEGTTTGISVADRVKTITDLVDESKGPWDFKRPGHLFPLVAKDGGVLARPGHTEAAVDLARLAGLKPVGVICEILKDDGTMARLMDLKEFAKEHDLKIVSIEDLIKYRKEHDVLMEVYATATMPTIAGNFEIVAFDNKLDGKEHIALIKGDIKGKEDVLIRIHSECFTGDILGSMRCDCGLQLKEAMKKIDEEGAGIILYLRQEGRGIGLINKIKAYALQDKGLDTVEANEQLGFEADLRDYAVASQMLKALEVKSVRVMTNNLRKVNGLEKYGVKVNKRKGIEVDSNENNLRYLKTKKTKLGHILKLDENK</sequence>
<feature type="binding site" evidence="18">
    <location>
        <begin position="294"/>
        <end position="296"/>
    </location>
    <ligand>
        <name>GTP</name>
        <dbReference type="ChEBI" id="CHEBI:37565"/>
    </ligand>
</feature>
<gene>
    <name evidence="18" type="primary">ribBA</name>
    <name evidence="20" type="ordered locus">Ilyop_2022</name>
</gene>
<dbReference type="InterPro" id="IPR017945">
    <property type="entry name" value="DHBP_synth_RibB-like_a/b_dom"/>
</dbReference>
<reference evidence="20 21" key="1">
    <citation type="journal article" date="2010" name="Stand. Genomic Sci.">
        <title>Complete genome sequence of Ilyobacter polytropus type strain (CuHbu1).</title>
        <authorList>
            <person name="Sikorski J."/>
            <person name="Chertkov O."/>
            <person name="Lapidus A."/>
            <person name="Nolan M."/>
            <person name="Lucas S."/>
            <person name="Del Rio T.G."/>
            <person name="Tice H."/>
            <person name="Cheng J.F."/>
            <person name="Tapia R."/>
            <person name="Han C."/>
            <person name="Goodwin L."/>
            <person name="Pitluck S."/>
            <person name="Liolios K."/>
            <person name="Ivanova N."/>
            <person name="Mavromatis K."/>
            <person name="Mikhailova N."/>
            <person name="Pati A."/>
            <person name="Chen A."/>
            <person name="Palaniappan K."/>
            <person name="Land M."/>
            <person name="Hauser L."/>
            <person name="Chang Y.J."/>
            <person name="Jeffries C.D."/>
            <person name="Brambilla E."/>
            <person name="Yasawong M."/>
            <person name="Rohde M."/>
            <person name="Pukall R."/>
            <person name="Spring S."/>
            <person name="Goker M."/>
            <person name="Woyke T."/>
            <person name="Bristow J."/>
            <person name="Eisen J.A."/>
            <person name="Markowitz V."/>
            <person name="Hugenholtz P."/>
            <person name="Kyrpides N.C."/>
            <person name="Klenk H.P."/>
        </authorList>
    </citation>
    <scope>NUCLEOTIDE SEQUENCE [LARGE SCALE GENOMIC DNA]</scope>
    <source>
        <strain evidence="21">ATCC 51220 / DSM 2926 / LMG 16218 / CuHBu1</strain>
        <plasmid evidence="21">pILYOP01</plasmid>
    </source>
</reference>
<feature type="binding site" evidence="18">
    <location>
        <position position="269"/>
    </location>
    <ligand>
        <name>Zn(2+)</name>
        <dbReference type="ChEBI" id="CHEBI:29105"/>
        <note>catalytic</note>
    </ligand>
</feature>
<keyword evidence="7 18" id="KW-0686">Riboflavin biosynthesis</keyword>
<evidence type="ECO:0000256" key="4">
    <source>
        <dbReference type="ARBA" id="ARBA00004853"/>
    </source>
</evidence>
<comment type="cofactor">
    <cofactor evidence="18">
        <name>Zn(2+)</name>
        <dbReference type="ChEBI" id="CHEBI:29105"/>
    </cofactor>
    <text evidence="18">Binds 1 zinc ion per subunit.</text>
</comment>
<evidence type="ECO:0000313" key="21">
    <source>
        <dbReference type="Proteomes" id="UP000006875"/>
    </source>
</evidence>
<keyword evidence="12 18" id="KW-0460">Magnesium</keyword>
<evidence type="ECO:0000256" key="14">
    <source>
        <dbReference type="ARBA" id="ARBA00023211"/>
    </source>
</evidence>
<evidence type="ECO:0000256" key="18">
    <source>
        <dbReference type="HAMAP-Rule" id="MF_01283"/>
    </source>
</evidence>